<protein>
    <submittedName>
        <fullName evidence="1">Uncharacterized protein</fullName>
    </submittedName>
</protein>
<dbReference type="AlphaFoldDB" id="A0A1I6RCT3"/>
<reference evidence="2" key="1">
    <citation type="submission" date="2016-10" db="EMBL/GenBank/DDBJ databases">
        <authorList>
            <person name="Varghese N."/>
            <person name="Submissions S."/>
        </authorList>
    </citation>
    <scope>NUCLEOTIDE SEQUENCE [LARGE SCALE GENOMIC DNA]</scope>
    <source>
        <strain evidence="2">DSM 45789</strain>
    </source>
</reference>
<evidence type="ECO:0000313" key="1">
    <source>
        <dbReference type="EMBL" id="SFS62533.1"/>
    </source>
</evidence>
<accession>A0A1I6RCT3</accession>
<sequence length="109" mass="12560">MHNYFNVAPFSHLLPIIEVSVSYVNRNLYDLYSIRFIELFPGFLIDYRINKPPILVVYSLHDWYNGITNASDGRGPVVTPFMKGGAAYTGEDRVDPHPVTWFVRNLAIR</sequence>
<name>A0A1I6RCT3_9BACL</name>
<proteinExistence type="predicted"/>
<dbReference type="Proteomes" id="UP000198660">
    <property type="component" value="Unassembled WGS sequence"/>
</dbReference>
<dbReference type="EMBL" id="FPAA01000005">
    <property type="protein sequence ID" value="SFS62533.1"/>
    <property type="molecule type" value="Genomic_DNA"/>
</dbReference>
<gene>
    <name evidence="1" type="ORF">SAMN05444972_1053</name>
</gene>
<evidence type="ECO:0000313" key="2">
    <source>
        <dbReference type="Proteomes" id="UP000198660"/>
    </source>
</evidence>
<organism evidence="1 2">
    <name type="scientific">Marininema halotolerans</name>
    <dbReference type="NCBI Taxonomy" id="1155944"/>
    <lineage>
        <taxon>Bacteria</taxon>
        <taxon>Bacillati</taxon>
        <taxon>Bacillota</taxon>
        <taxon>Bacilli</taxon>
        <taxon>Bacillales</taxon>
        <taxon>Thermoactinomycetaceae</taxon>
        <taxon>Marininema</taxon>
    </lineage>
</organism>
<keyword evidence="2" id="KW-1185">Reference proteome</keyword>